<keyword evidence="1 3" id="KW-0732">Signal</keyword>
<sequence>MKPAITFALSALVALAAAVPLEKRVEYTTTVIEEVTETVDVVTTVWVQPGDPRLLQQEAAHAPNQQPAPAPAQSTTAVPVYTPLQTTSSAAPAPVQPVPQQKEVVHPAPTSTVAPAPAYTPPPSPAPAPAPAPVVAAAVAPAQSPSNSPASSPGDSGTSGGACGTVGGTCSGDATTFGGALGSCGYNDADGPMGDNYFALAVGMMGPLSNDGGIPSNPYCNRTAVIHYNGQDYPTVLTDKCMGCEGQSIDLSPSLFAQIFDGATTGRFHDVQWSFTGPVVVTST</sequence>
<gene>
    <name evidence="4" type="ORF">JMJ35_003221</name>
</gene>
<feature type="compositionally biased region" description="Low complexity" evidence="2">
    <location>
        <begin position="133"/>
        <end position="153"/>
    </location>
</feature>
<evidence type="ECO:0000256" key="3">
    <source>
        <dbReference type="SAM" id="SignalP"/>
    </source>
</evidence>
<dbReference type="EMBL" id="JAFEKC020000005">
    <property type="protein sequence ID" value="KAK0514604.1"/>
    <property type="molecule type" value="Genomic_DNA"/>
</dbReference>
<dbReference type="CDD" id="cd22191">
    <property type="entry name" value="DPBB_RlpA_EXP_N-like"/>
    <property type="match status" value="1"/>
</dbReference>
<evidence type="ECO:0000313" key="5">
    <source>
        <dbReference type="Proteomes" id="UP001166286"/>
    </source>
</evidence>
<proteinExistence type="predicted"/>
<dbReference type="InterPro" id="IPR051477">
    <property type="entry name" value="Expansin_CellWall"/>
</dbReference>
<feature type="signal peptide" evidence="3">
    <location>
        <begin position="1"/>
        <end position="18"/>
    </location>
</feature>
<feature type="compositionally biased region" description="Pro residues" evidence="2">
    <location>
        <begin position="118"/>
        <end position="132"/>
    </location>
</feature>
<reference evidence="4" key="1">
    <citation type="submission" date="2023-03" db="EMBL/GenBank/DDBJ databases">
        <title>Complete genome of Cladonia borealis.</title>
        <authorList>
            <person name="Park H."/>
        </authorList>
    </citation>
    <scope>NUCLEOTIDE SEQUENCE</scope>
    <source>
        <strain evidence="4">ANT050790</strain>
    </source>
</reference>
<accession>A0AA39V6N6</accession>
<dbReference type="Gene3D" id="2.40.40.10">
    <property type="entry name" value="RlpA-like domain"/>
    <property type="match status" value="1"/>
</dbReference>
<feature type="region of interest" description="Disordered" evidence="2">
    <location>
        <begin position="87"/>
        <end position="160"/>
    </location>
</feature>
<name>A0AA39V6N6_9LECA</name>
<feature type="compositionally biased region" description="Low complexity" evidence="2">
    <location>
        <begin position="90"/>
        <end position="117"/>
    </location>
</feature>
<dbReference type="PANTHER" id="PTHR31836">
    <property type="match status" value="1"/>
</dbReference>
<evidence type="ECO:0000256" key="1">
    <source>
        <dbReference type="ARBA" id="ARBA00022729"/>
    </source>
</evidence>
<organism evidence="4 5">
    <name type="scientific">Cladonia borealis</name>
    <dbReference type="NCBI Taxonomy" id="184061"/>
    <lineage>
        <taxon>Eukaryota</taxon>
        <taxon>Fungi</taxon>
        <taxon>Dikarya</taxon>
        <taxon>Ascomycota</taxon>
        <taxon>Pezizomycotina</taxon>
        <taxon>Lecanoromycetes</taxon>
        <taxon>OSLEUM clade</taxon>
        <taxon>Lecanoromycetidae</taxon>
        <taxon>Lecanorales</taxon>
        <taxon>Lecanorineae</taxon>
        <taxon>Cladoniaceae</taxon>
        <taxon>Cladonia</taxon>
    </lineage>
</organism>
<dbReference type="PANTHER" id="PTHR31836:SF28">
    <property type="entry name" value="SRCR DOMAIN-CONTAINING PROTEIN-RELATED"/>
    <property type="match status" value="1"/>
</dbReference>
<comment type="caution">
    <text evidence="4">The sequence shown here is derived from an EMBL/GenBank/DDBJ whole genome shotgun (WGS) entry which is preliminary data.</text>
</comment>
<dbReference type="AlphaFoldDB" id="A0AA39V6N6"/>
<evidence type="ECO:0000313" key="4">
    <source>
        <dbReference type="EMBL" id="KAK0514604.1"/>
    </source>
</evidence>
<dbReference type="SUPFAM" id="SSF50685">
    <property type="entry name" value="Barwin-like endoglucanases"/>
    <property type="match status" value="1"/>
</dbReference>
<evidence type="ECO:0000256" key="2">
    <source>
        <dbReference type="SAM" id="MobiDB-lite"/>
    </source>
</evidence>
<dbReference type="Proteomes" id="UP001166286">
    <property type="component" value="Unassembled WGS sequence"/>
</dbReference>
<keyword evidence="5" id="KW-1185">Reference proteome</keyword>
<feature type="chain" id="PRO_5041216180" evidence="3">
    <location>
        <begin position="19"/>
        <end position="284"/>
    </location>
</feature>
<dbReference type="InterPro" id="IPR036908">
    <property type="entry name" value="RlpA-like_sf"/>
</dbReference>
<protein>
    <submittedName>
        <fullName evidence="4">Uncharacterized protein</fullName>
    </submittedName>
</protein>